<feature type="domain" description="Fumarylacetoacetase-like C-terminal" evidence="3">
    <location>
        <begin position="56"/>
        <end position="214"/>
    </location>
</feature>
<evidence type="ECO:0000313" key="4">
    <source>
        <dbReference type="EMBL" id="KAH7230302.1"/>
    </source>
</evidence>
<dbReference type="Pfam" id="PF01557">
    <property type="entry name" value="FAA_hydrolase"/>
    <property type="match status" value="1"/>
</dbReference>
<comment type="caution">
    <text evidence="4">The sequence shown here is derived from an EMBL/GenBank/DDBJ whole genome shotgun (WGS) entry which is preliminary data.</text>
</comment>
<dbReference type="PANTHER" id="PTHR11820">
    <property type="entry name" value="ACYLPYRUVASE"/>
    <property type="match status" value="1"/>
</dbReference>
<keyword evidence="5" id="KW-1185">Reference proteome</keyword>
<dbReference type="EMBL" id="JAGTJS010000039">
    <property type="protein sequence ID" value="KAH7230302.1"/>
    <property type="molecule type" value="Genomic_DNA"/>
</dbReference>
<organism evidence="4 5">
    <name type="scientific">Fusarium solani</name>
    <name type="common">Filamentous fungus</name>
    <dbReference type="NCBI Taxonomy" id="169388"/>
    <lineage>
        <taxon>Eukaryota</taxon>
        <taxon>Fungi</taxon>
        <taxon>Dikarya</taxon>
        <taxon>Ascomycota</taxon>
        <taxon>Pezizomycotina</taxon>
        <taxon>Sordariomycetes</taxon>
        <taxon>Hypocreomycetidae</taxon>
        <taxon>Hypocreales</taxon>
        <taxon>Nectriaceae</taxon>
        <taxon>Fusarium</taxon>
        <taxon>Fusarium solani species complex</taxon>
    </lineage>
</organism>
<evidence type="ECO:0000313" key="5">
    <source>
        <dbReference type="Proteomes" id="UP000736672"/>
    </source>
</evidence>
<dbReference type="InterPro" id="IPR011234">
    <property type="entry name" value="Fumarylacetoacetase-like_C"/>
</dbReference>
<dbReference type="GO" id="GO:0018773">
    <property type="term" value="F:acetylpyruvate hydrolase activity"/>
    <property type="evidence" value="ECO:0007669"/>
    <property type="project" value="TreeGrafter"/>
</dbReference>
<dbReference type="Gene3D" id="3.90.850.10">
    <property type="entry name" value="Fumarylacetoacetase-like, C-terminal domain"/>
    <property type="match status" value="1"/>
</dbReference>
<name>A0A9P9G2Z4_FUSSL</name>
<gene>
    <name evidence="4" type="ORF">B0J15DRAFT_530733</name>
</gene>
<dbReference type="Proteomes" id="UP000736672">
    <property type="component" value="Unassembled WGS sequence"/>
</dbReference>
<dbReference type="SUPFAM" id="SSF56529">
    <property type="entry name" value="FAH"/>
    <property type="match status" value="1"/>
</dbReference>
<evidence type="ECO:0000259" key="3">
    <source>
        <dbReference type="Pfam" id="PF01557"/>
    </source>
</evidence>
<dbReference type="PANTHER" id="PTHR11820:SF86">
    <property type="entry name" value="FUMARYLACETOACETATE HYDROLASE FAMILY PROTEIN (AFU_ORTHOLOGUE AFUA_7G07000)"/>
    <property type="match status" value="1"/>
</dbReference>
<dbReference type="OrthoDB" id="411064at2759"/>
<accession>A0A9P9G2Z4</accession>
<dbReference type="GO" id="GO:0046872">
    <property type="term" value="F:metal ion binding"/>
    <property type="evidence" value="ECO:0007669"/>
    <property type="project" value="UniProtKB-KW"/>
</dbReference>
<comment type="similarity">
    <text evidence="1">Belongs to the FAH family.</text>
</comment>
<evidence type="ECO:0000256" key="1">
    <source>
        <dbReference type="ARBA" id="ARBA00010211"/>
    </source>
</evidence>
<sequence>MSTWKHLIRFEATDSQVYTSSLPVVKEESELVESTVRGFASFADLLNGSSGKSVFGELTIATSKDARDVSVEEASNYILGYTVGTDLTARSYQDPKRGGGQFTRCKAFDGFAPLGPVLTTAEAFGDLEGHRIITKVNGKVFQDSACLRPDPWISSFDELPLSGRTIGTTLPAGTVIMMGSPPGTGYFQNPKCKLKNGDVAKVGVSSIGTLRNTMVFE</sequence>
<keyword evidence="2" id="KW-0479">Metal-binding</keyword>
<protein>
    <recommendedName>
        <fullName evidence="3">Fumarylacetoacetase-like C-terminal domain-containing protein</fullName>
    </recommendedName>
</protein>
<evidence type="ECO:0000256" key="2">
    <source>
        <dbReference type="ARBA" id="ARBA00022723"/>
    </source>
</evidence>
<dbReference type="InterPro" id="IPR036663">
    <property type="entry name" value="Fumarylacetoacetase_C_sf"/>
</dbReference>
<reference evidence="4" key="1">
    <citation type="journal article" date="2021" name="Nat. Commun.">
        <title>Genetic determinants of endophytism in the Arabidopsis root mycobiome.</title>
        <authorList>
            <person name="Mesny F."/>
            <person name="Miyauchi S."/>
            <person name="Thiergart T."/>
            <person name="Pickel B."/>
            <person name="Atanasova L."/>
            <person name="Karlsson M."/>
            <person name="Huettel B."/>
            <person name="Barry K.W."/>
            <person name="Haridas S."/>
            <person name="Chen C."/>
            <person name="Bauer D."/>
            <person name="Andreopoulos W."/>
            <person name="Pangilinan J."/>
            <person name="LaButti K."/>
            <person name="Riley R."/>
            <person name="Lipzen A."/>
            <person name="Clum A."/>
            <person name="Drula E."/>
            <person name="Henrissat B."/>
            <person name="Kohler A."/>
            <person name="Grigoriev I.V."/>
            <person name="Martin F.M."/>
            <person name="Hacquard S."/>
        </authorList>
    </citation>
    <scope>NUCLEOTIDE SEQUENCE</scope>
    <source>
        <strain evidence="4">FSSC 5 MPI-SDFR-AT-0091</strain>
    </source>
</reference>
<dbReference type="AlphaFoldDB" id="A0A9P9G2Z4"/>
<proteinExistence type="inferred from homology"/>